<organism evidence="3 4">
    <name type="scientific">Oesophagostomum dentatum</name>
    <name type="common">Nodular worm</name>
    <dbReference type="NCBI Taxonomy" id="61180"/>
    <lineage>
        <taxon>Eukaryota</taxon>
        <taxon>Metazoa</taxon>
        <taxon>Ecdysozoa</taxon>
        <taxon>Nematoda</taxon>
        <taxon>Chromadorea</taxon>
        <taxon>Rhabditida</taxon>
        <taxon>Rhabditina</taxon>
        <taxon>Rhabditomorpha</taxon>
        <taxon>Strongyloidea</taxon>
        <taxon>Strongylidae</taxon>
        <taxon>Oesophagostomum</taxon>
    </lineage>
</organism>
<feature type="domain" description="C2H2-type" evidence="2">
    <location>
        <begin position="125"/>
        <end position="146"/>
    </location>
</feature>
<dbReference type="SMART" id="SM00355">
    <property type="entry name" value="ZnF_C2H2"/>
    <property type="match status" value="3"/>
</dbReference>
<sequence length="261" mass="29567">MRTFLGDSRKNPFSSRLLDESGSSSASYGEHSCPECNEGPMPLKQLRDHVSEKHPVKIKKEEPVETKEQKSQPKRAKAENLYHVCDHCEFTCFTRSILESHLQVHHPDAVSESDVSLPSLSSISCPKCHMRFRTPYLFAVHCVGVHTTAMTDFSLMQISFNSWTQLEPWRTSMERDTNTVLVKSGMQAWGTKLFHSYHCKFDQTVATLSQEEKENKRNINCPAFVEVIEHEDGMLDCVACFGHLGHEIDGLPPEVIEVGES</sequence>
<evidence type="ECO:0000313" key="3">
    <source>
        <dbReference type="EMBL" id="KHJ91872.1"/>
    </source>
</evidence>
<dbReference type="Gene3D" id="3.30.160.60">
    <property type="entry name" value="Classic Zinc Finger"/>
    <property type="match status" value="1"/>
</dbReference>
<evidence type="ECO:0000313" key="4">
    <source>
        <dbReference type="Proteomes" id="UP000053660"/>
    </source>
</evidence>
<gene>
    <name evidence="3" type="ORF">OESDEN_08248</name>
</gene>
<name>A0A0B1T7T6_OESDE</name>
<feature type="compositionally biased region" description="Basic and acidic residues" evidence="1">
    <location>
        <begin position="45"/>
        <end position="76"/>
    </location>
</feature>
<evidence type="ECO:0000256" key="1">
    <source>
        <dbReference type="SAM" id="MobiDB-lite"/>
    </source>
</evidence>
<feature type="compositionally biased region" description="Low complexity" evidence="1">
    <location>
        <begin position="14"/>
        <end position="31"/>
    </location>
</feature>
<dbReference type="InterPro" id="IPR052797">
    <property type="entry name" value="RegFact_GeneExpr_CellDeath"/>
</dbReference>
<dbReference type="Proteomes" id="UP000053660">
    <property type="component" value="Unassembled WGS sequence"/>
</dbReference>
<protein>
    <submittedName>
        <fullName evidence="3">Zinc finger, C2H2 type</fullName>
    </submittedName>
</protein>
<proteinExistence type="predicted"/>
<reference evidence="3 4" key="1">
    <citation type="submission" date="2014-03" db="EMBL/GenBank/DDBJ databases">
        <title>Draft genome of the hookworm Oesophagostomum dentatum.</title>
        <authorList>
            <person name="Mitreva M."/>
        </authorList>
    </citation>
    <scope>NUCLEOTIDE SEQUENCE [LARGE SCALE GENOMIC DNA]</scope>
    <source>
        <strain evidence="3 4">OD-Hann</strain>
    </source>
</reference>
<feature type="region of interest" description="Disordered" evidence="1">
    <location>
        <begin position="1"/>
        <end position="76"/>
    </location>
</feature>
<dbReference type="PROSITE" id="PS00028">
    <property type="entry name" value="ZINC_FINGER_C2H2_1"/>
    <property type="match status" value="1"/>
</dbReference>
<accession>A0A0B1T7T6</accession>
<dbReference type="InterPro" id="IPR013087">
    <property type="entry name" value="Znf_C2H2_type"/>
</dbReference>
<dbReference type="AlphaFoldDB" id="A0A0B1T7T6"/>
<dbReference type="EMBL" id="KN551740">
    <property type="protein sequence ID" value="KHJ91872.1"/>
    <property type="molecule type" value="Genomic_DNA"/>
</dbReference>
<dbReference type="OrthoDB" id="5851006at2759"/>
<keyword evidence="4" id="KW-1185">Reference proteome</keyword>
<dbReference type="PANTHER" id="PTHR33936:SF23">
    <property type="entry name" value="C2H2-TYPE DOMAIN-CONTAINING PROTEIN"/>
    <property type="match status" value="1"/>
</dbReference>
<dbReference type="PANTHER" id="PTHR33936">
    <property type="entry name" value="PROTEIN CBG17840"/>
    <property type="match status" value="1"/>
</dbReference>
<evidence type="ECO:0000259" key="2">
    <source>
        <dbReference type="PROSITE" id="PS00028"/>
    </source>
</evidence>